<evidence type="ECO:0000259" key="14">
    <source>
        <dbReference type="Pfam" id="PF01435"/>
    </source>
</evidence>
<feature type="transmembrane region" description="Helical" evidence="13">
    <location>
        <begin position="17"/>
        <end position="44"/>
    </location>
</feature>
<keyword evidence="7" id="KW-0378">Hydrolase</keyword>
<dbReference type="PANTHER" id="PTHR43221:SF1">
    <property type="entry name" value="PROTEASE HTPX"/>
    <property type="match status" value="1"/>
</dbReference>
<proteinExistence type="predicted"/>
<evidence type="ECO:0000256" key="8">
    <source>
        <dbReference type="ARBA" id="ARBA00022833"/>
    </source>
</evidence>
<comment type="subcellular location">
    <subcellularLocation>
        <location evidence="2">Cell membrane</location>
        <topology evidence="2">Multi-pass membrane protein</topology>
    </subcellularLocation>
</comment>
<dbReference type="Gene3D" id="3.30.2010.10">
    <property type="entry name" value="Metalloproteases ('zincins'), catalytic domain"/>
    <property type="match status" value="1"/>
</dbReference>
<evidence type="ECO:0000256" key="13">
    <source>
        <dbReference type="SAM" id="Phobius"/>
    </source>
</evidence>
<evidence type="ECO:0000256" key="4">
    <source>
        <dbReference type="ARBA" id="ARBA00022670"/>
    </source>
</evidence>
<accession>A0ABZ0GQS4</accession>
<keyword evidence="9 13" id="KW-1133">Transmembrane helix</keyword>
<feature type="region of interest" description="Disordered" evidence="12">
    <location>
        <begin position="337"/>
        <end position="357"/>
    </location>
</feature>
<evidence type="ECO:0000256" key="7">
    <source>
        <dbReference type="ARBA" id="ARBA00022801"/>
    </source>
</evidence>
<dbReference type="RefSeq" id="WP_348396734.1">
    <property type="nucleotide sequence ID" value="NZ_CP136600.1"/>
</dbReference>
<dbReference type="Pfam" id="PF01435">
    <property type="entry name" value="Peptidase_M48"/>
    <property type="match status" value="1"/>
</dbReference>
<evidence type="ECO:0000256" key="6">
    <source>
        <dbReference type="ARBA" id="ARBA00022723"/>
    </source>
</evidence>
<keyword evidence="10" id="KW-0482">Metalloprotease</keyword>
<keyword evidence="6" id="KW-0479">Metal-binding</keyword>
<evidence type="ECO:0000256" key="12">
    <source>
        <dbReference type="SAM" id="MobiDB-lite"/>
    </source>
</evidence>
<sequence length="640" mass="71446">MDFFQAQQSARKSTSRLVLLFSLAVLSLIIMTNLLVMLLFGYLATEEGEPLSLNLVSSQFDWQIFFFIGITVCSVIFAGSAYKSMSLRSGGKTIAQALGGRLATHNTHDINEKKLLNVVEEMAIASGTPVPSVYLLEHEHSINAFAAGFKHSDAVIGITRGCIDNLSREELQGVIAHEFSHILNGDMRLNMRLIGVLHGILLMGYIGYYILRSVRGSRKNTLPIIGLGAGLVVIGFGGNFFGNMIKASVSRQREYLADASAVQFTRSKDGIAGALNKISNVGSVLDSPQAPQMSHAYFSTGVSSFVESMFATHPSIKKRIKRISPYFFIKQKVNKQAEKEQQQKPTQGSPSVSSPRDVMSGVVSSAVIAEQMINSIGNVNEQHISHASALISELPETIHHAVHDIDQARAFIYCLVLSPNKEVMYKQLMRLKKNGDQDIIDHVLRLREQVSQLHTRYRLPLIDMVIPTLKQLTQGRYELFKANFSFLILADDKIELFEWVLQKILFNHLDIQFSRSNKRNKYASLKSKQVEINLLLSMLLHTYVKGPSSISKVTELIDSEVGLNNIQLLHKESVELAKLNQTFESLSELEPRLKPKIIKACLLIITQDKLFSIKETEILRAIAALLNCPMPPYLQNKHEP</sequence>
<dbReference type="CDD" id="cd07340">
    <property type="entry name" value="M48B_Htpx_like"/>
    <property type="match status" value="1"/>
</dbReference>
<gene>
    <name evidence="15" type="ORF">RI844_01600</name>
</gene>
<keyword evidence="8" id="KW-0862">Zinc</keyword>
<evidence type="ECO:0000256" key="10">
    <source>
        <dbReference type="ARBA" id="ARBA00023049"/>
    </source>
</evidence>
<evidence type="ECO:0000256" key="11">
    <source>
        <dbReference type="ARBA" id="ARBA00023136"/>
    </source>
</evidence>
<keyword evidence="4" id="KW-0645">Protease</keyword>
<feature type="domain" description="Peptidase M48" evidence="14">
    <location>
        <begin position="111"/>
        <end position="324"/>
    </location>
</feature>
<keyword evidence="3" id="KW-1003">Cell membrane</keyword>
<dbReference type="PANTHER" id="PTHR43221">
    <property type="entry name" value="PROTEASE HTPX"/>
    <property type="match status" value="1"/>
</dbReference>
<feature type="transmembrane region" description="Helical" evidence="13">
    <location>
        <begin position="193"/>
        <end position="211"/>
    </location>
</feature>
<evidence type="ECO:0000256" key="3">
    <source>
        <dbReference type="ARBA" id="ARBA00022475"/>
    </source>
</evidence>
<evidence type="ECO:0000256" key="1">
    <source>
        <dbReference type="ARBA" id="ARBA00001947"/>
    </source>
</evidence>
<dbReference type="Proteomes" id="UP001301442">
    <property type="component" value="Chromosome"/>
</dbReference>
<feature type="compositionally biased region" description="Polar residues" evidence="12">
    <location>
        <begin position="343"/>
        <end position="354"/>
    </location>
</feature>
<dbReference type="InterPro" id="IPR050083">
    <property type="entry name" value="HtpX_protease"/>
</dbReference>
<evidence type="ECO:0000256" key="5">
    <source>
        <dbReference type="ARBA" id="ARBA00022692"/>
    </source>
</evidence>
<dbReference type="InterPro" id="IPR001915">
    <property type="entry name" value="Peptidase_M48"/>
</dbReference>
<protein>
    <submittedName>
        <fullName evidence="15">M48 family metallopeptidase</fullName>
    </submittedName>
</protein>
<keyword evidence="5 13" id="KW-0812">Transmembrane</keyword>
<name>A0ABZ0GQS4_9GAMM</name>
<comment type="cofactor">
    <cofactor evidence="1">
        <name>Zn(2+)</name>
        <dbReference type="ChEBI" id="CHEBI:29105"/>
    </cofactor>
</comment>
<reference evidence="15 16" key="1">
    <citation type="submission" date="2023-09" db="EMBL/GenBank/DDBJ databases">
        <authorList>
            <person name="Qi X."/>
        </authorList>
    </citation>
    <scope>NUCLEOTIDE SEQUENCE [LARGE SCALE GENOMIC DNA]</scope>
    <source>
        <strain evidence="15 16">S1-1</strain>
    </source>
</reference>
<keyword evidence="11 13" id="KW-0472">Membrane</keyword>
<feature type="transmembrane region" description="Helical" evidence="13">
    <location>
        <begin position="64"/>
        <end position="82"/>
    </location>
</feature>
<feature type="transmembrane region" description="Helical" evidence="13">
    <location>
        <begin position="223"/>
        <end position="242"/>
    </location>
</feature>
<evidence type="ECO:0000313" key="16">
    <source>
        <dbReference type="Proteomes" id="UP001301442"/>
    </source>
</evidence>
<evidence type="ECO:0000313" key="15">
    <source>
        <dbReference type="EMBL" id="WOH37958.1"/>
    </source>
</evidence>
<keyword evidence="16" id="KW-1185">Reference proteome</keyword>
<dbReference type="EMBL" id="CP136600">
    <property type="protein sequence ID" value="WOH37958.1"/>
    <property type="molecule type" value="Genomic_DNA"/>
</dbReference>
<evidence type="ECO:0000256" key="9">
    <source>
        <dbReference type="ARBA" id="ARBA00022989"/>
    </source>
</evidence>
<organism evidence="15 16">
    <name type="scientific">Thalassotalea fonticola</name>
    <dbReference type="NCBI Taxonomy" id="3065649"/>
    <lineage>
        <taxon>Bacteria</taxon>
        <taxon>Pseudomonadati</taxon>
        <taxon>Pseudomonadota</taxon>
        <taxon>Gammaproteobacteria</taxon>
        <taxon>Alteromonadales</taxon>
        <taxon>Colwelliaceae</taxon>
        <taxon>Thalassotalea</taxon>
    </lineage>
</organism>
<evidence type="ECO:0000256" key="2">
    <source>
        <dbReference type="ARBA" id="ARBA00004651"/>
    </source>
</evidence>